<dbReference type="GO" id="GO:0009298">
    <property type="term" value="P:GDP-mannose biosynthetic process"/>
    <property type="evidence" value="ECO:0007669"/>
    <property type="project" value="TreeGrafter"/>
</dbReference>
<protein>
    <submittedName>
        <fullName evidence="3">Mannose-1-phosphate guanylyltransferase</fullName>
    </submittedName>
</protein>
<evidence type="ECO:0000259" key="1">
    <source>
        <dbReference type="Pfam" id="PF00483"/>
    </source>
</evidence>
<name>A0A2N7S6S7_9MICC</name>
<dbReference type="RefSeq" id="WP_102598272.1">
    <property type="nucleotide sequence ID" value="NZ_JABUYH010000009.1"/>
</dbReference>
<dbReference type="InterPro" id="IPR051161">
    <property type="entry name" value="Mannose-6P_isomerase_type2"/>
</dbReference>
<evidence type="ECO:0000259" key="2">
    <source>
        <dbReference type="Pfam" id="PF22640"/>
    </source>
</evidence>
<dbReference type="InterPro" id="IPR049577">
    <property type="entry name" value="GMPP_N"/>
</dbReference>
<feature type="domain" description="Nucleotidyl transferase" evidence="1">
    <location>
        <begin position="11"/>
        <end position="295"/>
    </location>
</feature>
<dbReference type="GO" id="GO:0004475">
    <property type="term" value="F:mannose-1-phosphate guanylyltransferase (GTP) activity"/>
    <property type="evidence" value="ECO:0007669"/>
    <property type="project" value="InterPro"/>
</dbReference>
<dbReference type="PANTHER" id="PTHR46390:SF1">
    <property type="entry name" value="MANNOSE-1-PHOSPHATE GUANYLYLTRANSFERASE"/>
    <property type="match status" value="1"/>
</dbReference>
<feature type="domain" description="MannoseP isomerase/GMP-like beta-helix" evidence="2">
    <location>
        <begin position="310"/>
        <end position="362"/>
    </location>
</feature>
<dbReference type="Proteomes" id="UP000235739">
    <property type="component" value="Unassembled WGS sequence"/>
</dbReference>
<organism evidence="3 4">
    <name type="scientific">Glutamicibacter arilaitensis</name>
    <dbReference type="NCBI Taxonomy" id="256701"/>
    <lineage>
        <taxon>Bacteria</taxon>
        <taxon>Bacillati</taxon>
        <taxon>Actinomycetota</taxon>
        <taxon>Actinomycetes</taxon>
        <taxon>Micrococcales</taxon>
        <taxon>Micrococcaceae</taxon>
        <taxon>Glutamicibacter</taxon>
    </lineage>
</organism>
<accession>A0A2N7S6S7</accession>
<dbReference type="Gene3D" id="3.90.550.10">
    <property type="entry name" value="Spore Coat Polysaccharide Biosynthesis Protein SpsA, Chain A"/>
    <property type="match status" value="1"/>
</dbReference>
<dbReference type="Pfam" id="PF00483">
    <property type="entry name" value="NTP_transferase"/>
    <property type="match status" value="1"/>
</dbReference>
<dbReference type="CDD" id="cd02509">
    <property type="entry name" value="GDP-M1P_Guanylyltransferase"/>
    <property type="match status" value="1"/>
</dbReference>
<dbReference type="Pfam" id="PF22640">
    <property type="entry name" value="ManC_GMP_beta-helix"/>
    <property type="match status" value="1"/>
</dbReference>
<dbReference type="SUPFAM" id="SSF53448">
    <property type="entry name" value="Nucleotide-diphospho-sugar transferases"/>
    <property type="match status" value="1"/>
</dbReference>
<keyword evidence="3" id="KW-0548">Nucleotidyltransferase</keyword>
<dbReference type="InterPro" id="IPR005835">
    <property type="entry name" value="NTP_transferase_dom"/>
</dbReference>
<keyword evidence="3" id="KW-0808">Transferase</keyword>
<gene>
    <name evidence="3" type="ORF">CIK84_10140</name>
</gene>
<proteinExistence type="predicted"/>
<sequence>MNADLLARFHGVIPAGGVGTRLWPLSRASAPKFLHDLTGSGSTLIRATYDRLVPLAGERIMVVTGRAHRGAVVSQLPELCDEDLVLEPEPRDSAAAIGLAAAILYRRDPNIIMGSFAADQVIEPVEVFQAALSEAIHTAATGKIVTIGIHPTHPSTGFGYIQTGQPLDVPNAPSARGVVQFVEKPDEDTARKYLASGGFLWNAGMFVAPVSLMLQHLEANEPELHAGLMKIADAWETDQREAVMREVWTDLPKIAIDYAVAEPAAEAGDVAVIPGVFNWDDVGDFAAIGRLNKASAEEGIINLGGESVRVYADSATGVVYSDRPRVVALVGIEDVVVVDTADALLVTTKEHAQKVKQTVEALKADGATEVL</sequence>
<dbReference type="PANTHER" id="PTHR46390">
    <property type="entry name" value="MANNOSE-1-PHOSPHATE GUANYLYLTRANSFERASE"/>
    <property type="match status" value="1"/>
</dbReference>
<reference evidence="3 4" key="1">
    <citation type="journal article" date="2017" name="Elife">
        <title>Extensive horizontal gene transfer in cheese-associated bacteria.</title>
        <authorList>
            <person name="Bonham K.S."/>
            <person name="Wolfe B.E."/>
            <person name="Dutton R.J."/>
        </authorList>
    </citation>
    <scope>NUCLEOTIDE SEQUENCE [LARGE SCALE GENOMIC DNA]</scope>
    <source>
        <strain evidence="3 4">JB182</strain>
    </source>
</reference>
<dbReference type="InterPro" id="IPR029044">
    <property type="entry name" value="Nucleotide-diphossugar_trans"/>
</dbReference>
<dbReference type="InterPro" id="IPR054566">
    <property type="entry name" value="ManC/GMP-like_b-helix"/>
</dbReference>
<dbReference type="SUPFAM" id="SSF159283">
    <property type="entry name" value="Guanosine diphospho-D-mannose pyrophosphorylase/mannose-6-phosphate isomerase linker domain"/>
    <property type="match status" value="1"/>
</dbReference>
<comment type="caution">
    <text evidence="3">The sequence shown here is derived from an EMBL/GenBank/DDBJ whole genome shotgun (WGS) entry which is preliminary data.</text>
</comment>
<evidence type="ECO:0000313" key="3">
    <source>
        <dbReference type="EMBL" id="PMQ21852.1"/>
    </source>
</evidence>
<evidence type="ECO:0000313" key="4">
    <source>
        <dbReference type="Proteomes" id="UP000235739"/>
    </source>
</evidence>
<dbReference type="AlphaFoldDB" id="A0A2N7S6S7"/>
<dbReference type="EMBL" id="PNQX01000001">
    <property type="protein sequence ID" value="PMQ21852.1"/>
    <property type="molecule type" value="Genomic_DNA"/>
</dbReference>